<reference evidence="13 14" key="1">
    <citation type="journal article" date="2018" name="BMC Genomics">
        <title>Genomic comparison of Trypanosoma conorhini and Trypanosoma rangeli to Trypanosoma cruzi strains of high and low virulence.</title>
        <authorList>
            <person name="Bradwell K.R."/>
            <person name="Koparde V.N."/>
            <person name="Matveyev A.V."/>
            <person name="Serrano M.G."/>
            <person name="Alves J.M."/>
            <person name="Parikh H."/>
            <person name="Huang B."/>
            <person name="Lee V."/>
            <person name="Espinosa-Alvarez O."/>
            <person name="Ortiz P.A."/>
            <person name="Costa-Martins A.G."/>
            <person name="Teixeira M.M."/>
            <person name="Buck G.A."/>
        </authorList>
    </citation>
    <scope>NUCLEOTIDE SEQUENCE [LARGE SCALE GENOMIC DNA]</scope>
    <source>
        <strain evidence="13 14">025E</strain>
    </source>
</reference>
<protein>
    <recommendedName>
        <fullName evidence="11 12">Elongation of fatty acids protein</fullName>
        <ecNumber evidence="12">2.3.1.-</ecNumber>
    </recommendedName>
</protein>
<dbReference type="Pfam" id="PF01151">
    <property type="entry name" value="ELO"/>
    <property type="match status" value="1"/>
</dbReference>
<evidence type="ECO:0000256" key="8">
    <source>
        <dbReference type="ARBA" id="ARBA00023098"/>
    </source>
</evidence>
<keyword evidence="5 12" id="KW-0812">Transmembrane</keyword>
<feature type="transmembrane region" description="Helical" evidence="12">
    <location>
        <begin position="143"/>
        <end position="160"/>
    </location>
</feature>
<dbReference type="EC" id="2.3.1.-" evidence="12"/>
<feature type="transmembrane region" description="Helical" evidence="12">
    <location>
        <begin position="166"/>
        <end position="187"/>
    </location>
</feature>
<keyword evidence="4 12" id="KW-0808">Transferase</keyword>
<dbReference type="GO" id="GO:0034625">
    <property type="term" value="P:fatty acid elongation, monounsaturated fatty acid"/>
    <property type="evidence" value="ECO:0007669"/>
    <property type="project" value="TreeGrafter"/>
</dbReference>
<dbReference type="GO" id="GO:0009922">
    <property type="term" value="F:fatty acid elongase activity"/>
    <property type="evidence" value="ECO:0007669"/>
    <property type="project" value="InterPro"/>
</dbReference>
<dbReference type="PANTHER" id="PTHR11157:SF17">
    <property type="entry name" value="ELONGATION OF VERY LONG CHAIN FATTY ACIDS PROTEIN 6"/>
    <property type="match status" value="1"/>
</dbReference>
<gene>
    <name evidence="13" type="ORF">Tco025E_01925</name>
</gene>
<evidence type="ECO:0000256" key="11">
    <source>
        <dbReference type="ARBA" id="ARBA00044291"/>
    </source>
</evidence>
<keyword evidence="8 12" id="KW-0443">Lipid metabolism</keyword>
<comment type="subcellular location">
    <subcellularLocation>
        <location evidence="1">Membrane</location>
        <topology evidence="1">Multi-pass membrane protein</topology>
    </subcellularLocation>
</comment>
<accession>A0A3R7NR90</accession>
<keyword evidence="3 12" id="KW-0444">Lipid biosynthesis</keyword>
<evidence type="ECO:0000256" key="3">
    <source>
        <dbReference type="ARBA" id="ARBA00022516"/>
    </source>
</evidence>
<dbReference type="GeneID" id="40315536"/>
<keyword evidence="7 12" id="KW-1133">Transmembrane helix</keyword>
<evidence type="ECO:0000256" key="9">
    <source>
        <dbReference type="ARBA" id="ARBA00023136"/>
    </source>
</evidence>
<keyword evidence="14" id="KW-1185">Reference proteome</keyword>
<dbReference type="Proteomes" id="UP000284403">
    <property type="component" value="Unassembled WGS sequence"/>
</dbReference>
<dbReference type="PANTHER" id="PTHR11157">
    <property type="entry name" value="FATTY ACID ACYL TRANSFERASE-RELATED"/>
    <property type="match status" value="1"/>
</dbReference>
<dbReference type="GO" id="GO:0005789">
    <property type="term" value="C:endoplasmic reticulum membrane"/>
    <property type="evidence" value="ECO:0007669"/>
    <property type="project" value="TreeGrafter"/>
</dbReference>
<dbReference type="GO" id="GO:0042761">
    <property type="term" value="P:very long-chain fatty acid biosynthetic process"/>
    <property type="evidence" value="ECO:0007669"/>
    <property type="project" value="TreeGrafter"/>
</dbReference>
<dbReference type="GO" id="GO:0019367">
    <property type="term" value="P:fatty acid elongation, saturated fatty acid"/>
    <property type="evidence" value="ECO:0007669"/>
    <property type="project" value="TreeGrafter"/>
</dbReference>
<feature type="transmembrane region" description="Helical" evidence="12">
    <location>
        <begin position="199"/>
        <end position="223"/>
    </location>
</feature>
<dbReference type="GO" id="GO:0030148">
    <property type="term" value="P:sphingolipid biosynthetic process"/>
    <property type="evidence" value="ECO:0007669"/>
    <property type="project" value="TreeGrafter"/>
</dbReference>
<feature type="transmembrane region" description="Helical" evidence="12">
    <location>
        <begin position="113"/>
        <end position="136"/>
    </location>
</feature>
<organism evidence="13 14">
    <name type="scientific">Trypanosoma conorhini</name>
    <dbReference type="NCBI Taxonomy" id="83891"/>
    <lineage>
        <taxon>Eukaryota</taxon>
        <taxon>Discoba</taxon>
        <taxon>Euglenozoa</taxon>
        <taxon>Kinetoplastea</taxon>
        <taxon>Metakinetoplastina</taxon>
        <taxon>Trypanosomatida</taxon>
        <taxon>Trypanosomatidae</taxon>
        <taxon>Trypanosoma</taxon>
    </lineage>
</organism>
<dbReference type="EMBL" id="MKKU01000070">
    <property type="protein sequence ID" value="RNF25825.1"/>
    <property type="molecule type" value="Genomic_DNA"/>
</dbReference>
<evidence type="ECO:0000313" key="14">
    <source>
        <dbReference type="Proteomes" id="UP000284403"/>
    </source>
</evidence>
<evidence type="ECO:0000256" key="2">
    <source>
        <dbReference type="ARBA" id="ARBA00007263"/>
    </source>
</evidence>
<evidence type="ECO:0000256" key="12">
    <source>
        <dbReference type="RuleBase" id="RU361115"/>
    </source>
</evidence>
<keyword evidence="10 12" id="KW-0275">Fatty acid biosynthesis</keyword>
<evidence type="ECO:0000256" key="6">
    <source>
        <dbReference type="ARBA" id="ARBA00022832"/>
    </source>
</evidence>
<dbReference type="GO" id="GO:0034626">
    <property type="term" value="P:fatty acid elongation, polyunsaturated fatty acid"/>
    <property type="evidence" value="ECO:0007669"/>
    <property type="project" value="TreeGrafter"/>
</dbReference>
<evidence type="ECO:0000256" key="10">
    <source>
        <dbReference type="ARBA" id="ARBA00023160"/>
    </source>
</evidence>
<dbReference type="OrthoDB" id="434092at2759"/>
<dbReference type="RefSeq" id="XP_029231031.1">
    <property type="nucleotide sequence ID" value="XM_029368861.1"/>
</dbReference>
<sequence>MDLVVNQMRWLRDLPSNFKGDVATAVFDDSIDVLVYACVLYILLVFVVPEHVMKNREPFNLRVPFVIWNLALCLFSVCGAVSCIKNMTLLHLDRGFYKTTCFFDKNVVFDGEFAFWVFYFILSKIPEMLDTAFLVFQKKPVIFLHWYHHLTVAIFCWHAGHALIPSGLWFATMNYCVHSIMYFYYFMCACRLRRVIRPIAPFITMLQLLQMVAGTLIVGYTAYHSYLSGYGCAVNRTSIRLGLVMYASYFVLFAVLFGRLYLCKPGKSAGAAAHATEKRRNGKKVE</sequence>
<name>A0A3R7NR90_9TRYP</name>
<proteinExistence type="inferred from homology"/>
<feature type="transmembrane region" description="Helical" evidence="12">
    <location>
        <begin position="33"/>
        <end position="53"/>
    </location>
</feature>
<feature type="transmembrane region" description="Helical" evidence="12">
    <location>
        <begin position="65"/>
        <end position="87"/>
    </location>
</feature>
<dbReference type="InterPro" id="IPR002076">
    <property type="entry name" value="ELO_fam"/>
</dbReference>
<evidence type="ECO:0000256" key="5">
    <source>
        <dbReference type="ARBA" id="ARBA00022692"/>
    </source>
</evidence>
<dbReference type="AlphaFoldDB" id="A0A3R7NR90"/>
<comment type="catalytic activity">
    <reaction evidence="12">
        <text>an acyl-CoA + malonyl-CoA + H(+) = a 3-oxoacyl-CoA + CO2 + CoA</text>
        <dbReference type="Rhea" id="RHEA:50252"/>
        <dbReference type="ChEBI" id="CHEBI:15378"/>
        <dbReference type="ChEBI" id="CHEBI:16526"/>
        <dbReference type="ChEBI" id="CHEBI:57287"/>
        <dbReference type="ChEBI" id="CHEBI:57384"/>
        <dbReference type="ChEBI" id="CHEBI:58342"/>
        <dbReference type="ChEBI" id="CHEBI:90726"/>
    </reaction>
    <physiologicalReaction direction="left-to-right" evidence="12">
        <dbReference type="Rhea" id="RHEA:50253"/>
    </physiologicalReaction>
</comment>
<keyword evidence="9 12" id="KW-0472">Membrane</keyword>
<dbReference type="PROSITE" id="PS01188">
    <property type="entry name" value="ELO"/>
    <property type="match status" value="1"/>
</dbReference>
<evidence type="ECO:0000313" key="13">
    <source>
        <dbReference type="EMBL" id="RNF25825.1"/>
    </source>
</evidence>
<feature type="transmembrane region" description="Helical" evidence="12">
    <location>
        <begin position="243"/>
        <end position="262"/>
    </location>
</feature>
<evidence type="ECO:0000256" key="4">
    <source>
        <dbReference type="ARBA" id="ARBA00022679"/>
    </source>
</evidence>
<comment type="caution">
    <text evidence="13">The sequence shown here is derived from an EMBL/GenBank/DDBJ whole genome shotgun (WGS) entry which is preliminary data.</text>
</comment>
<evidence type="ECO:0000256" key="7">
    <source>
        <dbReference type="ARBA" id="ARBA00022989"/>
    </source>
</evidence>
<comment type="similarity">
    <text evidence="2 12">Belongs to the ELO family.</text>
</comment>
<keyword evidence="6 12" id="KW-0276">Fatty acid metabolism</keyword>
<evidence type="ECO:0000256" key="1">
    <source>
        <dbReference type="ARBA" id="ARBA00004141"/>
    </source>
</evidence>
<dbReference type="InterPro" id="IPR030457">
    <property type="entry name" value="ELO_CS"/>
</dbReference>